<comment type="caution">
    <text evidence="1">The sequence shown here is derived from an EMBL/GenBank/DDBJ whole genome shotgun (WGS) entry which is preliminary data.</text>
</comment>
<proteinExistence type="predicted"/>
<accession>A0A645FDM1</accession>
<dbReference type="AlphaFoldDB" id="A0A645FDM1"/>
<reference evidence="1" key="1">
    <citation type="submission" date="2019-08" db="EMBL/GenBank/DDBJ databases">
        <authorList>
            <person name="Kucharzyk K."/>
            <person name="Murdoch R.W."/>
            <person name="Higgins S."/>
            <person name="Loffler F."/>
        </authorList>
    </citation>
    <scope>NUCLEOTIDE SEQUENCE</scope>
</reference>
<organism evidence="1">
    <name type="scientific">bioreactor metagenome</name>
    <dbReference type="NCBI Taxonomy" id="1076179"/>
    <lineage>
        <taxon>unclassified sequences</taxon>
        <taxon>metagenomes</taxon>
        <taxon>ecological metagenomes</taxon>
    </lineage>
</organism>
<protein>
    <submittedName>
        <fullName evidence="1">Uncharacterized protein</fullName>
    </submittedName>
</protein>
<gene>
    <name evidence="1" type="ORF">SDC9_159370</name>
</gene>
<name>A0A645FDM1_9ZZZZ</name>
<dbReference type="EMBL" id="VSSQ01058335">
    <property type="protein sequence ID" value="MPN12060.1"/>
    <property type="molecule type" value="Genomic_DNA"/>
</dbReference>
<sequence length="68" mass="6742">MILERCFAAVQAGHFAHQRQAEAGALAAGSGAGQGIEAVEQLRQGVVGGALAVVVDGEHNVFAVVGSG</sequence>
<evidence type="ECO:0000313" key="1">
    <source>
        <dbReference type="EMBL" id="MPN12060.1"/>
    </source>
</evidence>